<evidence type="ECO:0000313" key="2">
    <source>
        <dbReference type="EMBL" id="VDD95535.1"/>
    </source>
</evidence>
<keyword evidence="1" id="KW-0732">Signal</keyword>
<dbReference type="AlphaFoldDB" id="A0A0N4VJE4"/>
<sequence length="320" mass="36075">MVVFKSAVFWIWWHSLIFLLLRLTLAEQDIFSVQYVDNDVDKTRQHFTASTMFSLLRPGNGERINDTAITATTDLLRPKSPKELNMPECMDDSECTYDSVCVPGPDGYKTCICAGACPPSVPVSCRSEGKYADDYCLSMSDDYREKYLMPRPMCKTDRKRELSVLQGVCVCPPMFDNWLGFEGFVSLLPIKCSKRDLRVQGFAYPSDTVYVGGNVKLFCCINIDPRSFVAEDGISFKIRFIHNSSIVRRSSSTPFSNGFMDGVEPSRCWQLDIKNIQLLDGGPYTCCAHVSPTASTRAIEANDTFVLTVKGDYFFVKDRL</sequence>
<keyword evidence="3" id="KW-1185">Reference proteome</keyword>
<dbReference type="STRING" id="51028.A0A0N4VJE4"/>
<evidence type="ECO:0000313" key="3">
    <source>
        <dbReference type="Proteomes" id="UP000274131"/>
    </source>
</evidence>
<dbReference type="InterPro" id="IPR013783">
    <property type="entry name" value="Ig-like_fold"/>
</dbReference>
<evidence type="ECO:0000256" key="1">
    <source>
        <dbReference type="SAM" id="SignalP"/>
    </source>
</evidence>
<reference evidence="2 3" key="2">
    <citation type="submission" date="2018-10" db="EMBL/GenBank/DDBJ databases">
        <authorList>
            <consortium name="Pathogen Informatics"/>
        </authorList>
    </citation>
    <scope>NUCLEOTIDE SEQUENCE [LARGE SCALE GENOMIC DNA]</scope>
</reference>
<dbReference type="InterPro" id="IPR036179">
    <property type="entry name" value="Ig-like_dom_sf"/>
</dbReference>
<dbReference type="SUPFAM" id="SSF48726">
    <property type="entry name" value="Immunoglobulin"/>
    <property type="match status" value="1"/>
</dbReference>
<name>A0A0N4VJE4_ENTVE</name>
<feature type="signal peptide" evidence="1">
    <location>
        <begin position="1"/>
        <end position="26"/>
    </location>
</feature>
<dbReference type="Proteomes" id="UP000274131">
    <property type="component" value="Unassembled WGS sequence"/>
</dbReference>
<proteinExistence type="predicted"/>
<dbReference type="Gene3D" id="2.60.40.10">
    <property type="entry name" value="Immunoglobulins"/>
    <property type="match status" value="1"/>
</dbReference>
<organism evidence="4">
    <name type="scientific">Enterobius vermicularis</name>
    <name type="common">Human pinworm</name>
    <dbReference type="NCBI Taxonomy" id="51028"/>
    <lineage>
        <taxon>Eukaryota</taxon>
        <taxon>Metazoa</taxon>
        <taxon>Ecdysozoa</taxon>
        <taxon>Nematoda</taxon>
        <taxon>Chromadorea</taxon>
        <taxon>Rhabditida</taxon>
        <taxon>Spirurina</taxon>
        <taxon>Oxyuridomorpha</taxon>
        <taxon>Oxyuroidea</taxon>
        <taxon>Oxyuridae</taxon>
        <taxon>Enterobius</taxon>
    </lineage>
</organism>
<dbReference type="WBParaSite" id="EVEC_0001096501-mRNA-1">
    <property type="protein sequence ID" value="EVEC_0001096501-mRNA-1"/>
    <property type="gene ID" value="EVEC_0001096501"/>
</dbReference>
<protein>
    <submittedName>
        <fullName evidence="4">Per os infectivity</fullName>
    </submittedName>
</protein>
<reference evidence="4" key="1">
    <citation type="submission" date="2017-02" db="UniProtKB">
        <authorList>
            <consortium name="WormBaseParasite"/>
        </authorList>
    </citation>
    <scope>IDENTIFICATION</scope>
</reference>
<dbReference type="EMBL" id="UXUI01010704">
    <property type="protein sequence ID" value="VDD95535.1"/>
    <property type="molecule type" value="Genomic_DNA"/>
</dbReference>
<accession>A0A0N4VJE4</accession>
<gene>
    <name evidence="2" type="ORF">EVEC_LOCUS10286</name>
</gene>
<evidence type="ECO:0000313" key="4">
    <source>
        <dbReference type="WBParaSite" id="EVEC_0001096501-mRNA-1"/>
    </source>
</evidence>
<feature type="chain" id="PRO_5043123070" evidence="1">
    <location>
        <begin position="27"/>
        <end position="320"/>
    </location>
</feature>
<dbReference type="OrthoDB" id="5829701at2759"/>